<feature type="active site" description="Proton acceptor" evidence="6">
    <location>
        <position position="110"/>
    </location>
</feature>
<comment type="function">
    <text evidence="6">Catalyzes the phosphorylation of pantothenate (Pan), the first step in CoA biosynthesis.</text>
</comment>
<keyword evidence="2 6" id="KW-0808">Transferase</keyword>
<evidence type="ECO:0000256" key="1">
    <source>
        <dbReference type="ARBA" id="ARBA00004496"/>
    </source>
</evidence>
<organism evidence="7 9">
    <name type="scientific">Neoehrlichia mikurensis</name>
    <dbReference type="NCBI Taxonomy" id="89586"/>
    <lineage>
        <taxon>Bacteria</taxon>
        <taxon>Pseudomonadati</taxon>
        <taxon>Pseudomonadota</taxon>
        <taxon>Alphaproteobacteria</taxon>
        <taxon>Rickettsiales</taxon>
        <taxon>Anaplasmataceae</taxon>
        <taxon>Candidatus Neoehrlichia</taxon>
    </lineage>
</organism>
<evidence type="ECO:0000256" key="6">
    <source>
        <dbReference type="HAMAP-Rule" id="MF_01274"/>
    </source>
</evidence>
<dbReference type="AlphaFoldDB" id="A0A9Q9BRE7"/>
<name>A0A9Q9BRE7_9RICK</name>
<dbReference type="RefSeq" id="WP_218194270.1">
    <property type="nucleotide sequence ID" value="NZ_CP054597.1"/>
</dbReference>
<dbReference type="EMBL" id="CP089286">
    <property type="protein sequence ID" value="UTO55152.1"/>
    <property type="molecule type" value="Genomic_DNA"/>
</dbReference>
<feature type="binding site" evidence="6">
    <location>
        <begin position="6"/>
        <end position="13"/>
    </location>
    <ligand>
        <name>ATP</name>
        <dbReference type="ChEBI" id="CHEBI:30616"/>
    </ligand>
</feature>
<dbReference type="GO" id="GO:0046872">
    <property type="term" value="F:metal ion binding"/>
    <property type="evidence" value="ECO:0007669"/>
    <property type="project" value="UniProtKB-KW"/>
</dbReference>
<keyword evidence="5 6" id="KW-0067">ATP-binding</keyword>
<dbReference type="PANTHER" id="PTHR34265:SF1">
    <property type="entry name" value="TYPE III PANTOTHENATE KINASE"/>
    <property type="match status" value="1"/>
</dbReference>
<dbReference type="NCBIfam" id="TIGR00671">
    <property type="entry name" value="baf"/>
    <property type="match status" value="1"/>
</dbReference>
<keyword evidence="6" id="KW-0630">Potassium</keyword>
<comment type="caution">
    <text evidence="6">Lacks conserved residue(s) required for the propagation of feature annotation.</text>
</comment>
<dbReference type="Proteomes" id="UP001059985">
    <property type="component" value="Chromosome"/>
</dbReference>
<evidence type="ECO:0000313" key="10">
    <source>
        <dbReference type="Proteomes" id="UP001059985"/>
    </source>
</evidence>
<comment type="subcellular location">
    <subcellularLocation>
        <location evidence="1 6">Cytoplasm</location>
    </subcellularLocation>
</comment>
<feature type="binding site" evidence="6">
    <location>
        <position position="186"/>
    </location>
    <ligand>
        <name>substrate</name>
    </ligand>
</feature>
<proteinExistence type="inferred from homology"/>
<feature type="binding site" evidence="6">
    <location>
        <position position="134"/>
    </location>
    <ligand>
        <name>ATP</name>
        <dbReference type="ChEBI" id="CHEBI:30616"/>
    </ligand>
</feature>
<dbReference type="GO" id="GO:0004594">
    <property type="term" value="F:pantothenate kinase activity"/>
    <property type="evidence" value="ECO:0007669"/>
    <property type="project" value="UniProtKB-UniRule"/>
</dbReference>
<reference evidence="7" key="1">
    <citation type="journal article" date="2022" name="Microorganisms">
        <title>Assembly and Comparison of Ca. Neoehrlichia mikurensis Genomes.</title>
        <authorList>
            <person name="Azagi T."/>
            <person name="Dirks R.P."/>
            <person name="Yebra-Pimentel E.S."/>
            <person name="Schaap P.J."/>
            <person name="Koehorst J.J."/>
            <person name="Esser H.J."/>
            <person name="Sprong H."/>
        </authorList>
    </citation>
    <scope>NUCLEOTIDE SEQUENCE</scope>
    <source>
        <strain evidence="8">18-2804</strain>
        <strain evidence="7">18-2837</strain>
    </source>
</reference>
<comment type="cofactor">
    <cofactor evidence="6">
        <name>NH4(+)</name>
        <dbReference type="ChEBI" id="CHEBI:28938"/>
    </cofactor>
    <cofactor evidence="6">
        <name>K(+)</name>
        <dbReference type="ChEBI" id="CHEBI:29103"/>
    </cofactor>
    <text evidence="6">A monovalent cation. Ammonium or potassium.</text>
</comment>
<dbReference type="EMBL" id="CP089285">
    <property type="protein sequence ID" value="UTO56072.1"/>
    <property type="molecule type" value="Genomic_DNA"/>
</dbReference>
<feature type="binding site" evidence="6">
    <location>
        <begin position="108"/>
        <end position="111"/>
    </location>
    <ligand>
        <name>substrate</name>
    </ligand>
</feature>
<sequence length="257" mass="28887">MIIAIDIGNTNIKIAVCHQDKIIYNYILSTNHKKTTYEYFIYFNSFITQKNINIQCIKGVVISSVVPIVSAVIEDMCKQYLQIDPIFITNESILYSNITINLNQRNIGTDRIADLVAAQKLWPNKDLLVIDMGTVTVFNLLDKHGSLYGQIITPGISCLIHSMRSQTASLPQVNLHKTDKLISKSTDTSIKSGLYWGYIAMIEGIIKQIITEDKKKFFIIATGGGSNLFIDNKNIHIIDISLTIKGILHLYNAQHPI</sequence>
<dbReference type="Pfam" id="PF03309">
    <property type="entry name" value="Pan_kinase"/>
    <property type="match status" value="1"/>
</dbReference>
<evidence type="ECO:0000256" key="3">
    <source>
        <dbReference type="ARBA" id="ARBA00022741"/>
    </source>
</evidence>
<evidence type="ECO:0000256" key="2">
    <source>
        <dbReference type="ARBA" id="ARBA00022679"/>
    </source>
</evidence>
<evidence type="ECO:0000313" key="9">
    <source>
        <dbReference type="Proteomes" id="UP001059822"/>
    </source>
</evidence>
<keyword evidence="10" id="KW-1185">Reference proteome</keyword>
<evidence type="ECO:0000313" key="8">
    <source>
        <dbReference type="EMBL" id="UTO56072.1"/>
    </source>
</evidence>
<dbReference type="EC" id="2.7.1.33" evidence="6"/>
<dbReference type="Proteomes" id="UP001059822">
    <property type="component" value="Chromosome"/>
</dbReference>
<keyword evidence="4 6" id="KW-0418">Kinase</keyword>
<keyword evidence="6" id="KW-0173">Coenzyme A biosynthesis</keyword>
<keyword evidence="3 6" id="KW-0547">Nucleotide-binding</keyword>
<dbReference type="GO" id="GO:0005737">
    <property type="term" value="C:cytoplasm"/>
    <property type="evidence" value="ECO:0007669"/>
    <property type="project" value="UniProtKB-SubCell"/>
</dbReference>
<dbReference type="CDD" id="cd24015">
    <property type="entry name" value="ASKHA_NBD_PanK-III"/>
    <property type="match status" value="1"/>
</dbReference>
<accession>A0A9Q9BRE7</accession>
<keyword evidence="6" id="KW-0963">Cytoplasm</keyword>
<dbReference type="InterPro" id="IPR004619">
    <property type="entry name" value="Type_III_PanK"/>
</dbReference>
<feature type="binding site" evidence="6">
    <location>
        <position position="131"/>
    </location>
    <ligand>
        <name>K(+)</name>
        <dbReference type="ChEBI" id="CHEBI:29103"/>
    </ligand>
</feature>
<gene>
    <name evidence="6" type="primary">coaX</name>
    <name evidence="8" type="ORF">LUA81_03010</name>
    <name evidence="7" type="ORF">LUA82_03035</name>
</gene>
<dbReference type="GO" id="GO:0005524">
    <property type="term" value="F:ATP binding"/>
    <property type="evidence" value="ECO:0007669"/>
    <property type="project" value="UniProtKB-UniRule"/>
</dbReference>
<dbReference type="HAMAP" id="MF_01274">
    <property type="entry name" value="Pantothen_kinase_3"/>
    <property type="match status" value="1"/>
</dbReference>
<evidence type="ECO:0000256" key="4">
    <source>
        <dbReference type="ARBA" id="ARBA00022777"/>
    </source>
</evidence>
<dbReference type="PANTHER" id="PTHR34265">
    <property type="entry name" value="TYPE III PANTOTHENATE KINASE"/>
    <property type="match status" value="1"/>
</dbReference>
<comment type="similarity">
    <text evidence="6">Belongs to the type III pantothenate kinase family.</text>
</comment>
<protein>
    <recommendedName>
        <fullName evidence="6">Type III pantothenate kinase</fullName>
        <ecNumber evidence="6">2.7.1.33</ecNumber>
    </recommendedName>
    <alternativeName>
        <fullName evidence="6">PanK-III</fullName>
    </alternativeName>
    <alternativeName>
        <fullName evidence="6">Pantothenic acid kinase</fullName>
    </alternativeName>
</protein>
<keyword evidence="6" id="KW-0479">Metal-binding</keyword>
<dbReference type="NCBIfam" id="NF009848">
    <property type="entry name" value="PRK13318.1-6"/>
    <property type="match status" value="1"/>
</dbReference>
<evidence type="ECO:0000313" key="7">
    <source>
        <dbReference type="EMBL" id="UTO55152.1"/>
    </source>
</evidence>
<comment type="catalytic activity">
    <reaction evidence="6">
        <text>(R)-pantothenate + ATP = (R)-4'-phosphopantothenate + ADP + H(+)</text>
        <dbReference type="Rhea" id="RHEA:16373"/>
        <dbReference type="ChEBI" id="CHEBI:10986"/>
        <dbReference type="ChEBI" id="CHEBI:15378"/>
        <dbReference type="ChEBI" id="CHEBI:29032"/>
        <dbReference type="ChEBI" id="CHEBI:30616"/>
        <dbReference type="ChEBI" id="CHEBI:456216"/>
        <dbReference type="EC" id="2.7.1.33"/>
    </reaction>
</comment>
<dbReference type="GO" id="GO:0015937">
    <property type="term" value="P:coenzyme A biosynthetic process"/>
    <property type="evidence" value="ECO:0007669"/>
    <property type="project" value="UniProtKB-UniRule"/>
</dbReference>
<comment type="subunit">
    <text evidence="6">Homodimer.</text>
</comment>
<comment type="pathway">
    <text evidence="6">Cofactor biosynthesis; coenzyme A biosynthesis; CoA from (R)-pantothenate: step 1/5.</text>
</comment>
<evidence type="ECO:0000256" key="5">
    <source>
        <dbReference type="ARBA" id="ARBA00022840"/>
    </source>
</evidence>